<dbReference type="OrthoDB" id="6101985at2759"/>
<dbReference type="Pfam" id="PF07690">
    <property type="entry name" value="MFS_1"/>
    <property type="match status" value="1"/>
</dbReference>
<keyword evidence="2" id="KW-0813">Transport</keyword>
<feature type="non-terminal residue" evidence="7">
    <location>
        <position position="443"/>
    </location>
</feature>
<feature type="transmembrane region" description="Helical" evidence="6">
    <location>
        <begin position="12"/>
        <end position="34"/>
    </location>
</feature>
<evidence type="ECO:0008006" key="9">
    <source>
        <dbReference type="Google" id="ProtNLM"/>
    </source>
</evidence>
<feature type="transmembrane region" description="Helical" evidence="6">
    <location>
        <begin position="350"/>
        <end position="370"/>
    </location>
</feature>
<dbReference type="Proteomes" id="UP000271974">
    <property type="component" value="Unassembled WGS sequence"/>
</dbReference>
<comment type="subcellular location">
    <subcellularLocation>
        <location evidence="1">Membrane</location>
        <topology evidence="1">Multi-pass membrane protein</topology>
    </subcellularLocation>
</comment>
<evidence type="ECO:0000313" key="7">
    <source>
        <dbReference type="EMBL" id="RUS80129.1"/>
    </source>
</evidence>
<comment type="caution">
    <text evidence="7">The sequence shown here is derived from an EMBL/GenBank/DDBJ whole genome shotgun (WGS) entry which is preliminary data.</text>
</comment>
<dbReference type="AlphaFoldDB" id="A0A433TF22"/>
<dbReference type="PANTHER" id="PTHR43385">
    <property type="entry name" value="RIBOFLAVIN TRANSPORTER RIBJ"/>
    <property type="match status" value="1"/>
</dbReference>
<feature type="transmembrane region" description="Helical" evidence="6">
    <location>
        <begin position="285"/>
        <end position="306"/>
    </location>
</feature>
<evidence type="ECO:0000256" key="2">
    <source>
        <dbReference type="ARBA" id="ARBA00022448"/>
    </source>
</evidence>
<feature type="transmembrane region" description="Helical" evidence="6">
    <location>
        <begin position="194"/>
        <end position="216"/>
    </location>
</feature>
<keyword evidence="8" id="KW-1185">Reference proteome</keyword>
<dbReference type="GO" id="GO:0016020">
    <property type="term" value="C:membrane"/>
    <property type="evidence" value="ECO:0007669"/>
    <property type="project" value="UniProtKB-SubCell"/>
</dbReference>
<evidence type="ECO:0000256" key="3">
    <source>
        <dbReference type="ARBA" id="ARBA00022692"/>
    </source>
</evidence>
<dbReference type="InterPro" id="IPR052983">
    <property type="entry name" value="MFS_Riboflavin_Transporter"/>
</dbReference>
<evidence type="ECO:0000256" key="1">
    <source>
        <dbReference type="ARBA" id="ARBA00004141"/>
    </source>
</evidence>
<feature type="transmembrane region" description="Helical" evidence="6">
    <location>
        <begin position="84"/>
        <end position="103"/>
    </location>
</feature>
<sequence length="443" mass="48522">LEMEVPRLKKLSVLAGGVLLSTPLALTHFYGNLLPYLASYFHYHKDRMLYPMDPLWVATMFRSFFSLSMVFTSPIELRFGKFPCIVAGGVVMCVSVVCSYFAVVEPVALSLIFGVTHGIAVGVVYPLTLKLLLQTWGDKGGTAVGFMAMGPPLGAMINIGIAYGVINPTNKEADLEVGSHVYFSDADTLRHVPYYFLVMGGGLVVANVLGISLLYYGSRGVNHESIAPKRISSSRYMTLSENKDQTFSDKHTNIKDKTKPTGRSTPKIKFAFDLSPSEMLGTLQFWLVWLCCLGISHSFYVHLSLYKEYGQRAISNDALLASTAILGMAAMIFIRPNVGIVSDKFGIRATAFAMCAGSSVFMSLVVVGFYAGAAVFVVMTLVTFVLVSLQLMVTSILTSHYFGKTHYASNMGLVCSGQLLLIFLEPLLVEAVIDHLGWDYLFL</sequence>
<accession>A0A433TF22</accession>
<dbReference type="InterPro" id="IPR036259">
    <property type="entry name" value="MFS_trans_sf"/>
</dbReference>
<feature type="transmembrane region" description="Helical" evidence="6">
    <location>
        <begin position="411"/>
        <end position="433"/>
    </location>
</feature>
<name>A0A433TF22_ELYCH</name>
<organism evidence="7 8">
    <name type="scientific">Elysia chlorotica</name>
    <name type="common">Eastern emerald elysia</name>
    <name type="synonym">Sea slug</name>
    <dbReference type="NCBI Taxonomy" id="188477"/>
    <lineage>
        <taxon>Eukaryota</taxon>
        <taxon>Metazoa</taxon>
        <taxon>Spiralia</taxon>
        <taxon>Lophotrochozoa</taxon>
        <taxon>Mollusca</taxon>
        <taxon>Gastropoda</taxon>
        <taxon>Heterobranchia</taxon>
        <taxon>Euthyneura</taxon>
        <taxon>Panpulmonata</taxon>
        <taxon>Sacoglossa</taxon>
        <taxon>Placobranchoidea</taxon>
        <taxon>Plakobranchidae</taxon>
        <taxon>Elysia</taxon>
    </lineage>
</organism>
<evidence type="ECO:0000256" key="6">
    <source>
        <dbReference type="SAM" id="Phobius"/>
    </source>
</evidence>
<dbReference type="InterPro" id="IPR011701">
    <property type="entry name" value="MFS"/>
</dbReference>
<feature type="non-terminal residue" evidence="7">
    <location>
        <position position="1"/>
    </location>
</feature>
<feature type="transmembrane region" description="Helical" evidence="6">
    <location>
        <begin position="109"/>
        <end position="132"/>
    </location>
</feature>
<dbReference type="SUPFAM" id="SSF103473">
    <property type="entry name" value="MFS general substrate transporter"/>
    <property type="match status" value="1"/>
</dbReference>
<gene>
    <name evidence="7" type="ORF">EGW08_012128</name>
</gene>
<protein>
    <recommendedName>
        <fullName evidence="9">Major facilitator superfamily (MFS) profile domain-containing protein</fullName>
    </recommendedName>
</protein>
<dbReference type="EMBL" id="RQTK01000410">
    <property type="protein sequence ID" value="RUS80129.1"/>
    <property type="molecule type" value="Genomic_DNA"/>
</dbReference>
<proteinExistence type="predicted"/>
<evidence type="ECO:0000256" key="4">
    <source>
        <dbReference type="ARBA" id="ARBA00022989"/>
    </source>
</evidence>
<feature type="transmembrane region" description="Helical" evidence="6">
    <location>
        <begin position="376"/>
        <end position="399"/>
    </location>
</feature>
<evidence type="ECO:0000256" key="5">
    <source>
        <dbReference type="ARBA" id="ARBA00023136"/>
    </source>
</evidence>
<keyword evidence="3 6" id="KW-0812">Transmembrane</keyword>
<evidence type="ECO:0000313" key="8">
    <source>
        <dbReference type="Proteomes" id="UP000271974"/>
    </source>
</evidence>
<feature type="transmembrane region" description="Helical" evidence="6">
    <location>
        <begin position="54"/>
        <end position="72"/>
    </location>
</feature>
<keyword evidence="4 6" id="KW-1133">Transmembrane helix</keyword>
<dbReference type="Gene3D" id="1.20.1250.20">
    <property type="entry name" value="MFS general substrate transporter like domains"/>
    <property type="match status" value="1"/>
</dbReference>
<dbReference type="GO" id="GO:0022857">
    <property type="term" value="F:transmembrane transporter activity"/>
    <property type="evidence" value="ECO:0007669"/>
    <property type="project" value="InterPro"/>
</dbReference>
<dbReference type="STRING" id="188477.A0A433TF22"/>
<reference evidence="7 8" key="1">
    <citation type="submission" date="2019-01" db="EMBL/GenBank/DDBJ databases">
        <title>A draft genome assembly of the solar-powered sea slug Elysia chlorotica.</title>
        <authorList>
            <person name="Cai H."/>
            <person name="Li Q."/>
            <person name="Fang X."/>
            <person name="Li J."/>
            <person name="Curtis N.E."/>
            <person name="Altenburger A."/>
            <person name="Shibata T."/>
            <person name="Feng M."/>
            <person name="Maeda T."/>
            <person name="Schwartz J.A."/>
            <person name="Shigenobu S."/>
            <person name="Lundholm N."/>
            <person name="Nishiyama T."/>
            <person name="Yang H."/>
            <person name="Hasebe M."/>
            <person name="Li S."/>
            <person name="Pierce S.K."/>
            <person name="Wang J."/>
        </authorList>
    </citation>
    <scope>NUCLEOTIDE SEQUENCE [LARGE SCALE GENOMIC DNA]</scope>
    <source>
        <strain evidence="7">EC2010</strain>
        <tissue evidence="7">Whole organism of an adult</tissue>
    </source>
</reference>
<keyword evidence="5 6" id="KW-0472">Membrane</keyword>
<feature type="transmembrane region" description="Helical" evidence="6">
    <location>
        <begin position="144"/>
        <end position="166"/>
    </location>
</feature>
<feature type="transmembrane region" description="Helical" evidence="6">
    <location>
        <begin position="318"/>
        <end position="338"/>
    </location>
</feature>
<dbReference type="PANTHER" id="PTHR43385:SF1">
    <property type="entry name" value="RIBOFLAVIN TRANSPORTER RIBJ"/>
    <property type="match status" value="1"/>
</dbReference>